<dbReference type="InterPro" id="IPR001638">
    <property type="entry name" value="Solute-binding_3/MltF_N"/>
</dbReference>
<feature type="domain" description="Solute-binding protein family 3/N-terminal" evidence="4">
    <location>
        <begin position="31"/>
        <end position="219"/>
    </location>
</feature>
<gene>
    <name evidence="5" type="ORF">O1D97_05035</name>
</gene>
<sequence>MNKLFSFKCLASMLFFTSCSGFAENNGLPVITVCGSPDYPPISWIEEGHIIGVAPTLVEKMISSLGYSVSTEQDSNWRRCLKEAELGNIDVVVAAYRTEQRLKFMSYLDEPIVLEPITLYYNKKKPITSDKWEDLKGLKAGILFSDSFGDEVDKKIREYLNIEFVSSGEQNIHKLRIQRIDIMPLGVIGGALQVKKLDYENSIESLPNPIVSDYWYVGISHHSPLMERTTELNNALIKLKQGNAVEKGIQHFTQRYINSDVTSQNIILIP</sequence>
<dbReference type="Proteomes" id="UP001149719">
    <property type="component" value="Unassembled WGS sequence"/>
</dbReference>
<proteinExistence type="inferred from homology"/>
<evidence type="ECO:0000259" key="4">
    <source>
        <dbReference type="Pfam" id="PF00497"/>
    </source>
</evidence>
<comment type="caution">
    <text evidence="5">The sequence shown here is derived from an EMBL/GenBank/DDBJ whole genome shotgun (WGS) entry which is preliminary data.</text>
</comment>
<organism evidence="5 6">
    <name type="scientific">Marinomonas phaeophyticola</name>
    <dbReference type="NCBI Taxonomy" id="3004091"/>
    <lineage>
        <taxon>Bacteria</taxon>
        <taxon>Pseudomonadati</taxon>
        <taxon>Pseudomonadota</taxon>
        <taxon>Gammaproteobacteria</taxon>
        <taxon>Oceanospirillales</taxon>
        <taxon>Oceanospirillaceae</taxon>
        <taxon>Marinomonas</taxon>
    </lineage>
</organism>
<dbReference type="SUPFAM" id="SSF53850">
    <property type="entry name" value="Periplasmic binding protein-like II"/>
    <property type="match status" value="1"/>
</dbReference>
<evidence type="ECO:0000313" key="5">
    <source>
        <dbReference type="EMBL" id="MCZ2721029.1"/>
    </source>
</evidence>
<dbReference type="RefSeq" id="WP_269123384.1">
    <property type="nucleotide sequence ID" value="NZ_JAPUBN010000011.1"/>
</dbReference>
<dbReference type="PANTHER" id="PTHR35936:SF6">
    <property type="entry name" value="AMINO ACID ABC TRANSPORTER SUBSTRATE-BINDING PAAT FAMILY PROTEIN"/>
    <property type="match status" value="1"/>
</dbReference>
<feature type="chain" id="PRO_5046468517" evidence="3">
    <location>
        <begin position="24"/>
        <end position="270"/>
    </location>
</feature>
<protein>
    <submittedName>
        <fullName evidence="5">Transporter substrate-binding domain-containing protein</fullName>
    </submittedName>
</protein>
<keyword evidence="6" id="KW-1185">Reference proteome</keyword>
<evidence type="ECO:0000256" key="3">
    <source>
        <dbReference type="SAM" id="SignalP"/>
    </source>
</evidence>
<dbReference type="EMBL" id="JAPUBN010000011">
    <property type="protein sequence ID" value="MCZ2721029.1"/>
    <property type="molecule type" value="Genomic_DNA"/>
</dbReference>
<feature type="signal peptide" evidence="3">
    <location>
        <begin position="1"/>
        <end position="23"/>
    </location>
</feature>
<dbReference type="PROSITE" id="PS51257">
    <property type="entry name" value="PROKAR_LIPOPROTEIN"/>
    <property type="match status" value="1"/>
</dbReference>
<accession>A0ABT4JRN8</accession>
<dbReference type="Pfam" id="PF00497">
    <property type="entry name" value="SBP_bac_3"/>
    <property type="match status" value="1"/>
</dbReference>
<dbReference type="Gene3D" id="3.40.190.10">
    <property type="entry name" value="Periplasmic binding protein-like II"/>
    <property type="match status" value="2"/>
</dbReference>
<name>A0ABT4JRN8_9GAMM</name>
<evidence type="ECO:0000256" key="2">
    <source>
        <dbReference type="ARBA" id="ARBA00022729"/>
    </source>
</evidence>
<reference evidence="5" key="1">
    <citation type="submission" date="2022-12" db="EMBL/GenBank/DDBJ databases">
        <title>Marinomonas 15G1-11 sp. nov, isolated from marine algae.</title>
        <authorList>
            <person name="Butt M."/>
            <person name="Choi D.G."/>
            <person name="Kim J.M."/>
            <person name="Lee J.K."/>
            <person name="Baek J.H."/>
            <person name="Jeon C.O."/>
        </authorList>
    </citation>
    <scope>NUCLEOTIDE SEQUENCE</scope>
    <source>
        <strain evidence="5">15G1-11</strain>
    </source>
</reference>
<keyword evidence="2 3" id="KW-0732">Signal</keyword>
<evidence type="ECO:0000256" key="1">
    <source>
        <dbReference type="ARBA" id="ARBA00010333"/>
    </source>
</evidence>
<dbReference type="PANTHER" id="PTHR35936">
    <property type="entry name" value="MEMBRANE-BOUND LYTIC MUREIN TRANSGLYCOSYLASE F"/>
    <property type="match status" value="1"/>
</dbReference>
<evidence type="ECO:0000313" key="6">
    <source>
        <dbReference type="Proteomes" id="UP001149719"/>
    </source>
</evidence>
<comment type="similarity">
    <text evidence="1">Belongs to the bacterial solute-binding protein 3 family.</text>
</comment>